<evidence type="ECO:0000313" key="3">
    <source>
        <dbReference type="Proteomes" id="UP001562065"/>
    </source>
</evidence>
<evidence type="ECO:0000256" key="1">
    <source>
        <dbReference type="SAM" id="SignalP"/>
    </source>
</evidence>
<sequence>MSAGFSLIRGTTATHRTLGLITGLALAAPVWAQTADVEQDTRSDAAREALQQREGDVSQESNLEEVFTASEKQYSLLPRGRMSLYWSSDYSYYRNDTIDIAIDESSGSINRFRIENDAEHAFTTGLSVDYGLRDNLTFTASLPLMYKYDTQKDLSRAAMGDVVMGLRYQPFSVRPGGINTTLYSNFSSATGDSPYEINVNKDLSSGKGYYSISGGVSFSRIIDPVVLFGSVGYTMAFDATGLNQRRGTDVLKRVSPGDSVNFSMGLAYALSYEVSVSASYQQSYNMVSEFTFQRGNSRFKARSQDSTTSVLNTSLGLRTASNRIVNISFGFGLTEDSPDVLLGVSMPIDISGLKPGA</sequence>
<feature type="chain" id="PRO_5047340738" evidence="1">
    <location>
        <begin position="33"/>
        <end position="357"/>
    </location>
</feature>
<dbReference type="Proteomes" id="UP001562065">
    <property type="component" value="Unassembled WGS sequence"/>
</dbReference>
<accession>A0ABV4AH71</accession>
<name>A0ABV4AH71_9GAMM</name>
<evidence type="ECO:0000313" key="2">
    <source>
        <dbReference type="EMBL" id="MEY1662005.1"/>
    </source>
</evidence>
<comment type="caution">
    <text evidence="2">The sequence shown here is derived from an EMBL/GenBank/DDBJ whole genome shotgun (WGS) entry which is preliminary data.</text>
</comment>
<feature type="signal peptide" evidence="1">
    <location>
        <begin position="1"/>
        <end position="32"/>
    </location>
</feature>
<proteinExistence type="predicted"/>
<keyword evidence="3" id="KW-1185">Reference proteome</keyword>
<organism evidence="2 3">
    <name type="scientific">Isoalcanivorax beigongshangi</name>
    <dbReference type="NCBI Taxonomy" id="3238810"/>
    <lineage>
        <taxon>Bacteria</taxon>
        <taxon>Pseudomonadati</taxon>
        <taxon>Pseudomonadota</taxon>
        <taxon>Gammaproteobacteria</taxon>
        <taxon>Oceanospirillales</taxon>
        <taxon>Alcanivoracaceae</taxon>
        <taxon>Isoalcanivorax</taxon>
    </lineage>
</organism>
<dbReference type="EMBL" id="JBGCUO010000001">
    <property type="protein sequence ID" value="MEY1662005.1"/>
    <property type="molecule type" value="Genomic_DNA"/>
</dbReference>
<protein>
    <submittedName>
        <fullName evidence="2">Transporter</fullName>
    </submittedName>
</protein>
<gene>
    <name evidence="2" type="ORF">AB5I84_07565</name>
</gene>
<reference evidence="2 3" key="1">
    <citation type="submission" date="2024-07" db="EMBL/GenBank/DDBJ databases">
        <authorList>
            <person name="Ren Q."/>
        </authorList>
    </citation>
    <scope>NUCLEOTIDE SEQUENCE [LARGE SCALE GENOMIC DNA]</scope>
    <source>
        <strain evidence="2 3">REN37</strain>
    </source>
</reference>
<keyword evidence="1" id="KW-0732">Signal</keyword>
<dbReference type="RefSeq" id="WP_369455250.1">
    <property type="nucleotide sequence ID" value="NZ_JBGCUO010000001.1"/>
</dbReference>